<dbReference type="EMBL" id="JADCNM010000607">
    <property type="protein sequence ID" value="KAG0446155.1"/>
    <property type="molecule type" value="Genomic_DNA"/>
</dbReference>
<dbReference type="EMBL" id="JADCNL010000606">
    <property type="protein sequence ID" value="KAG0446159.1"/>
    <property type="molecule type" value="Genomic_DNA"/>
</dbReference>
<evidence type="ECO:0000256" key="1">
    <source>
        <dbReference type="SAM" id="MobiDB-lite"/>
    </source>
</evidence>
<dbReference type="Proteomes" id="UP000639772">
    <property type="component" value="Unassembled WGS sequence"/>
</dbReference>
<evidence type="ECO:0000313" key="3">
    <source>
        <dbReference type="EMBL" id="KAG0446159.1"/>
    </source>
</evidence>
<keyword evidence="4" id="KW-1185">Reference proteome</keyword>
<organism evidence="3 4">
    <name type="scientific">Vanilla planifolia</name>
    <name type="common">Vanilla</name>
    <dbReference type="NCBI Taxonomy" id="51239"/>
    <lineage>
        <taxon>Eukaryota</taxon>
        <taxon>Viridiplantae</taxon>
        <taxon>Streptophyta</taxon>
        <taxon>Embryophyta</taxon>
        <taxon>Tracheophyta</taxon>
        <taxon>Spermatophyta</taxon>
        <taxon>Magnoliopsida</taxon>
        <taxon>Liliopsida</taxon>
        <taxon>Asparagales</taxon>
        <taxon>Orchidaceae</taxon>
        <taxon>Vanilloideae</taxon>
        <taxon>Vanilleae</taxon>
        <taxon>Vanilla</taxon>
    </lineage>
</organism>
<evidence type="ECO:0000313" key="2">
    <source>
        <dbReference type="EMBL" id="KAG0446155.1"/>
    </source>
</evidence>
<gene>
    <name evidence="3" type="ORF">HPP92_028970</name>
    <name evidence="2" type="ORF">HPP92_028981</name>
</gene>
<dbReference type="AlphaFoldDB" id="A0A835P5M6"/>
<reference evidence="4 5" key="1">
    <citation type="journal article" date="2020" name="Nat. Food">
        <title>A phased Vanilla planifolia genome enables genetic improvement of flavour and production.</title>
        <authorList>
            <person name="Hasing T."/>
            <person name="Tang H."/>
            <person name="Brym M."/>
            <person name="Khazi F."/>
            <person name="Huang T."/>
            <person name="Chambers A.H."/>
        </authorList>
    </citation>
    <scope>NUCLEOTIDE SEQUENCE [LARGE SCALE GENOMIC DNA]</scope>
    <source>
        <tissue evidence="3">Leaf</tissue>
    </source>
</reference>
<sequence>MSNSASRPQVPDHSGKVEETLGSTSASLGQCAYPNHRKKIDQADASVVVPMLKYHRRAVQPAPSIGYFTGERRQTDYVAKTLPPKRNCRRY</sequence>
<accession>A0A835P5M6</accession>
<proteinExistence type="predicted"/>
<feature type="region of interest" description="Disordered" evidence="1">
    <location>
        <begin position="1"/>
        <end position="30"/>
    </location>
</feature>
<name>A0A835P5M6_VANPL</name>
<evidence type="ECO:0000313" key="4">
    <source>
        <dbReference type="Proteomes" id="UP000636800"/>
    </source>
</evidence>
<dbReference type="Proteomes" id="UP000636800">
    <property type="component" value="Unassembled WGS sequence"/>
</dbReference>
<protein>
    <submittedName>
        <fullName evidence="3">Uncharacterized protein</fullName>
    </submittedName>
</protein>
<evidence type="ECO:0000313" key="5">
    <source>
        <dbReference type="Proteomes" id="UP000639772"/>
    </source>
</evidence>
<comment type="caution">
    <text evidence="3">The sequence shown here is derived from an EMBL/GenBank/DDBJ whole genome shotgun (WGS) entry which is preliminary data.</text>
</comment>